<sequence length="112" mass="13481">MQLFYYDVLKILSSLTSTNLINQSQKEEIKSLVLKHDSKFLEKLHFIYHSENANKEELMRNQVILYATSSKQKFKDNQKIEKMKIITEETEELEEELIQGQLQKHRIEKEFF</sequence>
<proteinExistence type="predicted"/>
<keyword evidence="1" id="KW-0175">Coiled coil</keyword>
<reference evidence="2" key="1">
    <citation type="submission" date="2021-01" db="EMBL/GenBank/DDBJ databases">
        <authorList>
            <consortium name="Genoscope - CEA"/>
            <person name="William W."/>
        </authorList>
    </citation>
    <scope>NUCLEOTIDE SEQUENCE</scope>
</reference>
<comment type="caution">
    <text evidence="2">The sequence shown here is derived from an EMBL/GenBank/DDBJ whole genome shotgun (WGS) entry which is preliminary data.</text>
</comment>
<protein>
    <submittedName>
        <fullName evidence="2">Uncharacterized protein</fullName>
    </submittedName>
</protein>
<dbReference type="OMA" id="MQLFYYD"/>
<feature type="coiled-coil region" evidence="1">
    <location>
        <begin position="83"/>
        <end position="110"/>
    </location>
</feature>
<gene>
    <name evidence="2" type="ORF">POCTA_138.1.T1310092</name>
</gene>
<dbReference type="AlphaFoldDB" id="A0A8S1XSC2"/>
<evidence type="ECO:0000256" key="1">
    <source>
        <dbReference type="SAM" id="Coils"/>
    </source>
</evidence>
<dbReference type="EMBL" id="CAJJDP010000131">
    <property type="protein sequence ID" value="CAD8203943.1"/>
    <property type="molecule type" value="Genomic_DNA"/>
</dbReference>
<dbReference type="OrthoDB" id="10427396at2759"/>
<organism evidence="2 3">
    <name type="scientific">Paramecium octaurelia</name>
    <dbReference type="NCBI Taxonomy" id="43137"/>
    <lineage>
        <taxon>Eukaryota</taxon>
        <taxon>Sar</taxon>
        <taxon>Alveolata</taxon>
        <taxon>Ciliophora</taxon>
        <taxon>Intramacronucleata</taxon>
        <taxon>Oligohymenophorea</taxon>
        <taxon>Peniculida</taxon>
        <taxon>Parameciidae</taxon>
        <taxon>Paramecium</taxon>
    </lineage>
</organism>
<dbReference type="Proteomes" id="UP000683925">
    <property type="component" value="Unassembled WGS sequence"/>
</dbReference>
<accession>A0A8S1XSC2</accession>
<keyword evidence="3" id="KW-1185">Reference proteome</keyword>
<name>A0A8S1XSC2_PAROT</name>
<evidence type="ECO:0000313" key="2">
    <source>
        <dbReference type="EMBL" id="CAD8203943.1"/>
    </source>
</evidence>
<evidence type="ECO:0000313" key="3">
    <source>
        <dbReference type="Proteomes" id="UP000683925"/>
    </source>
</evidence>